<protein>
    <submittedName>
        <fullName evidence="1">Uncharacterized protein</fullName>
    </submittedName>
</protein>
<organism evidence="1 2">
    <name type="scientific">Maricaulis virginensis</name>
    <dbReference type="NCBI Taxonomy" id="144022"/>
    <lineage>
        <taxon>Bacteria</taxon>
        <taxon>Pseudomonadati</taxon>
        <taxon>Pseudomonadota</taxon>
        <taxon>Alphaproteobacteria</taxon>
        <taxon>Maricaulales</taxon>
        <taxon>Maricaulaceae</taxon>
        <taxon>Maricaulis</taxon>
    </lineage>
</organism>
<evidence type="ECO:0000313" key="2">
    <source>
        <dbReference type="Proteomes" id="UP001143486"/>
    </source>
</evidence>
<proteinExistence type="predicted"/>
<dbReference type="Proteomes" id="UP001143486">
    <property type="component" value="Unassembled WGS sequence"/>
</dbReference>
<dbReference type="RefSeq" id="WP_271188158.1">
    <property type="nucleotide sequence ID" value="NZ_BSFE01000014.1"/>
</dbReference>
<keyword evidence="2" id="KW-1185">Reference proteome</keyword>
<sequence>MSANVGIVFDLDQLGFDPYGRVVISDRAAGARMAGVLEQADAMACHSGCGAPLSCDTALIAREELVRIGPDYLVNNPDFGTIIRKRKAVGAQDVVIVFSVYRKVDLDAAA</sequence>
<dbReference type="AlphaFoldDB" id="A0A9W6MQA7"/>
<comment type="caution">
    <text evidence="1">The sequence shown here is derived from an EMBL/GenBank/DDBJ whole genome shotgun (WGS) entry which is preliminary data.</text>
</comment>
<reference evidence="1" key="1">
    <citation type="journal article" date="2014" name="Int. J. Syst. Evol. Microbiol.">
        <title>Complete genome sequence of Corynebacterium casei LMG S-19264T (=DSM 44701T), isolated from a smear-ripened cheese.</title>
        <authorList>
            <consortium name="US DOE Joint Genome Institute (JGI-PGF)"/>
            <person name="Walter F."/>
            <person name="Albersmeier A."/>
            <person name="Kalinowski J."/>
            <person name="Ruckert C."/>
        </authorList>
    </citation>
    <scope>NUCLEOTIDE SEQUENCE</scope>
    <source>
        <strain evidence="1">VKM B-1513</strain>
    </source>
</reference>
<name>A0A9W6MQA7_9PROT</name>
<accession>A0A9W6MQA7</accession>
<reference evidence="1" key="2">
    <citation type="submission" date="2023-01" db="EMBL/GenBank/DDBJ databases">
        <authorList>
            <person name="Sun Q."/>
            <person name="Evtushenko L."/>
        </authorList>
    </citation>
    <scope>NUCLEOTIDE SEQUENCE</scope>
    <source>
        <strain evidence="1">VKM B-1513</strain>
    </source>
</reference>
<gene>
    <name evidence="1" type="ORF">GCM10017621_33270</name>
</gene>
<evidence type="ECO:0000313" key="1">
    <source>
        <dbReference type="EMBL" id="GLK53819.1"/>
    </source>
</evidence>
<dbReference type="EMBL" id="BSFE01000014">
    <property type="protein sequence ID" value="GLK53819.1"/>
    <property type="molecule type" value="Genomic_DNA"/>
</dbReference>